<feature type="compositionally biased region" description="Basic and acidic residues" evidence="1">
    <location>
        <begin position="96"/>
        <end position="141"/>
    </location>
</feature>
<evidence type="ECO:0000256" key="1">
    <source>
        <dbReference type="SAM" id="MobiDB-lite"/>
    </source>
</evidence>
<dbReference type="AlphaFoldDB" id="A0AAE1FI30"/>
<name>A0AAE1FI30_PETCI</name>
<accession>A0AAE1FI30</accession>
<feature type="region of interest" description="Disordered" evidence="1">
    <location>
        <begin position="77"/>
        <end position="148"/>
    </location>
</feature>
<comment type="caution">
    <text evidence="2">The sequence shown here is derived from an EMBL/GenBank/DDBJ whole genome shotgun (WGS) entry which is preliminary data.</text>
</comment>
<feature type="region of interest" description="Disordered" evidence="1">
    <location>
        <begin position="35"/>
        <end position="55"/>
    </location>
</feature>
<organism evidence="2 3">
    <name type="scientific">Petrolisthes cinctipes</name>
    <name type="common">Flat porcelain crab</name>
    <dbReference type="NCBI Taxonomy" id="88211"/>
    <lineage>
        <taxon>Eukaryota</taxon>
        <taxon>Metazoa</taxon>
        <taxon>Ecdysozoa</taxon>
        <taxon>Arthropoda</taxon>
        <taxon>Crustacea</taxon>
        <taxon>Multicrustacea</taxon>
        <taxon>Malacostraca</taxon>
        <taxon>Eumalacostraca</taxon>
        <taxon>Eucarida</taxon>
        <taxon>Decapoda</taxon>
        <taxon>Pleocyemata</taxon>
        <taxon>Anomura</taxon>
        <taxon>Galatheoidea</taxon>
        <taxon>Porcellanidae</taxon>
        <taxon>Petrolisthes</taxon>
    </lineage>
</organism>
<dbReference type="EMBL" id="JAWQEG010002168">
    <property type="protein sequence ID" value="KAK3873911.1"/>
    <property type="molecule type" value="Genomic_DNA"/>
</dbReference>
<evidence type="ECO:0000313" key="2">
    <source>
        <dbReference type="EMBL" id="KAK3873911.1"/>
    </source>
</evidence>
<reference evidence="2" key="1">
    <citation type="submission" date="2023-10" db="EMBL/GenBank/DDBJ databases">
        <title>Genome assemblies of two species of porcelain crab, Petrolisthes cinctipes and Petrolisthes manimaculis (Anomura: Porcellanidae).</title>
        <authorList>
            <person name="Angst P."/>
        </authorList>
    </citation>
    <scope>NUCLEOTIDE SEQUENCE</scope>
    <source>
        <strain evidence="2">PB745_01</strain>
        <tissue evidence="2">Gill</tissue>
    </source>
</reference>
<protein>
    <submittedName>
        <fullName evidence="2">Uncharacterized protein</fullName>
    </submittedName>
</protein>
<dbReference type="Proteomes" id="UP001286313">
    <property type="component" value="Unassembled WGS sequence"/>
</dbReference>
<proteinExistence type="predicted"/>
<sequence>MNYRINLEFGRIGRPPKISSVRLLECSLNGDLLPSRRSPGTLQEKTEAETFKQQRTTIPKARNTIQRVRMKGKHRVYTAHGLPGTFKRKWTPRIIQEAKENHSSGQGHHPEANQEGQDERSRILPRKDPTDCDALQEDKPRQRYPVYC</sequence>
<evidence type="ECO:0000313" key="3">
    <source>
        <dbReference type="Proteomes" id="UP001286313"/>
    </source>
</evidence>
<keyword evidence="3" id="KW-1185">Reference proteome</keyword>
<gene>
    <name evidence="2" type="ORF">Pcinc_021108</name>
</gene>